<protein>
    <submittedName>
        <fullName evidence="2">Uncharacterized protein</fullName>
    </submittedName>
</protein>
<accession>A0A3A9Z6M3</accession>
<dbReference type="EMBL" id="RBAL01000004">
    <property type="protein sequence ID" value="RKN43955.1"/>
    <property type="molecule type" value="Genomic_DNA"/>
</dbReference>
<dbReference type="Proteomes" id="UP000272474">
    <property type="component" value="Unassembled WGS sequence"/>
</dbReference>
<evidence type="ECO:0000313" key="3">
    <source>
        <dbReference type="Proteomes" id="UP000272474"/>
    </source>
</evidence>
<evidence type="ECO:0000256" key="1">
    <source>
        <dbReference type="SAM" id="MobiDB-lite"/>
    </source>
</evidence>
<reference evidence="2 3" key="1">
    <citation type="journal article" date="2014" name="Int. J. Syst. Evol. Microbiol.">
        <title>Streptomyces hoynatensis sp. nov., isolated from deep marine sediment.</title>
        <authorList>
            <person name="Veyisoglu A."/>
            <person name="Sahin N."/>
        </authorList>
    </citation>
    <scope>NUCLEOTIDE SEQUENCE [LARGE SCALE GENOMIC DNA]</scope>
    <source>
        <strain evidence="2 3">KCTC 29097</strain>
    </source>
</reference>
<name>A0A3A9Z6M3_9ACTN</name>
<dbReference type="AlphaFoldDB" id="A0A3A9Z6M3"/>
<organism evidence="2 3">
    <name type="scientific">Streptomyces hoynatensis</name>
    <dbReference type="NCBI Taxonomy" id="1141874"/>
    <lineage>
        <taxon>Bacteria</taxon>
        <taxon>Bacillati</taxon>
        <taxon>Actinomycetota</taxon>
        <taxon>Actinomycetes</taxon>
        <taxon>Kitasatosporales</taxon>
        <taxon>Streptomycetaceae</taxon>
        <taxon>Streptomyces</taxon>
    </lineage>
</organism>
<sequence length="88" mass="9771">MRAVPEWVRQHDPQTGQSTDRKTRLRDHCYKEARVTGLKLLSWLTAKPEDQAGAGRAAGTAPVLSCGRFGQDEDGFVDRWGPNEEACS</sequence>
<comment type="caution">
    <text evidence="2">The sequence shown here is derived from an EMBL/GenBank/DDBJ whole genome shotgun (WGS) entry which is preliminary data.</text>
</comment>
<proteinExistence type="predicted"/>
<keyword evidence="3" id="KW-1185">Reference proteome</keyword>
<feature type="region of interest" description="Disordered" evidence="1">
    <location>
        <begin position="1"/>
        <end position="23"/>
    </location>
</feature>
<evidence type="ECO:0000313" key="2">
    <source>
        <dbReference type="EMBL" id="RKN43955.1"/>
    </source>
</evidence>
<dbReference type="RefSeq" id="WP_120677661.1">
    <property type="nucleotide sequence ID" value="NZ_RBAL01000004.1"/>
</dbReference>
<gene>
    <name evidence="2" type="ORF">D7294_09725</name>
</gene>